<keyword evidence="1" id="KW-0812">Transmembrane</keyword>
<gene>
    <name evidence="2" type="ORF">EBO34_05685</name>
</gene>
<reference evidence="2 3" key="1">
    <citation type="submission" date="2018-10" db="EMBL/GenBank/DDBJ databases">
        <title>Bacillus Keqinensis sp. nov., a moderately halophilic bacterium isolated from a saline-alkaline lake.</title>
        <authorList>
            <person name="Wang H."/>
        </authorList>
    </citation>
    <scope>NUCLEOTIDE SEQUENCE [LARGE SCALE GENOMIC DNA]</scope>
    <source>
        <strain evidence="2 3">KQ-3</strain>
    </source>
</reference>
<dbReference type="EMBL" id="RHIB01000001">
    <property type="protein sequence ID" value="RNA69429.1"/>
    <property type="molecule type" value="Genomic_DNA"/>
</dbReference>
<keyword evidence="1" id="KW-1133">Transmembrane helix</keyword>
<protein>
    <submittedName>
        <fullName evidence="2">Uncharacterized protein</fullName>
    </submittedName>
</protein>
<dbReference type="AlphaFoldDB" id="A0A3M7TVX8"/>
<evidence type="ECO:0000256" key="1">
    <source>
        <dbReference type="SAM" id="Phobius"/>
    </source>
</evidence>
<keyword evidence="1" id="KW-0472">Membrane</keyword>
<accession>A0A3M7TVX8</accession>
<evidence type="ECO:0000313" key="3">
    <source>
        <dbReference type="Proteomes" id="UP000278746"/>
    </source>
</evidence>
<organism evidence="2 3">
    <name type="scientific">Alteribacter keqinensis</name>
    <dbReference type="NCBI Taxonomy" id="2483800"/>
    <lineage>
        <taxon>Bacteria</taxon>
        <taxon>Bacillati</taxon>
        <taxon>Bacillota</taxon>
        <taxon>Bacilli</taxon>
        <taxon>Bacillales</taxon>
        <taxon>Bacillaceae</taxon>
        <taxon>Alteribacter</taxon>
    </lineage>
</organism>
<sequence>MTLKKWLSSMFLFAAFFFTPVMMTYAAGGGGGNGEEESVSWVTQLPLTIMAFATIIVMIYYAFRD</sequence>
<dbReference type="RefSeq" id="WP_122896949.1">
    <property type="nucleotide sequence ID" value="NZ_RHIB01000001.1"/>
</dbReference>
<dbReference type="Proteomes" id="UP000278746">
    <property type="component" value="Unassembled WGS sequence"/>
</dbReference>
<proteinExistence type="predicted"/>
<name>A0A3M7TVX8_9BACI</name>
<evidence type="ECO:0000313" key="2">
    <source>
        <dbReference type="EMBL" id="RNA69429.1"/>
    </source>
</evidence>
<comment type="caution">
    <text evidence="2">The sequence shown here is derived from an EMBL/GenBank/DDBJ whole genome shotgun (WGS) entry which is preliminary data.</text>
</comment>
<feature type="transmembrane region" description="Helical" evidence="1">
    <location>
        <begin position="42"/>
        <end position="63"/>
    </location>
</feature>
<keyword evidence="3" id="KW-1185">Reference proteome</keyword>